<evidence type="ECO:0000313" key="3">
    <source>
        <dbReference type="Proteomes" id="UP000245802"/>
    </source>
</evidence>
<dbReference type="InterPro" id="IPR014729">
    <property type="entry name" value="Rossmann-like_a/b/a_fold"/>
</dbReference>
<keyword evidence="3" id="KW-1185">Reference proteome</keyword>
<dbReference type="Proteomes" id="UP000245802">
    <property type="component" value="Chromosome"/>
</dbReference>
<dbReference type="Gene3D" id="3.90.1490.10">
    <property type="entry name" value="putative n-type atp pyrophosphatase, domain 2"/>
    <property type="match status" value="1"/>
</dbReference>
<dbReference type="EMBL" id="CP025958">
    <property type="protein sequence ID" value="AWM36368.1"/>
    <property type="molecule type" value="Genomic_DNA"/>
</dbReference>
<dbReference type="SUPFAM" id="SSF52402">
    <property type="entry name" value="Adenine nucleotide alpha hydrolases-like"/>
    <property type="match status" value="1"/>
</dbReference>
<keyword evidence="2" id="KW-0067">ATP-binding</keyword>
<dbReference type="Pfam" id="PF01902">
    <property type="entry name" value="Diphthami_syn_2"/>
    <property type="match status" value="1"/>
</dbReference>
<dbReference type="OrthoDB" id="3572539at2"/>
<dbReference type="InterPro" id="IPR002761">
    <property type="entry name" value="Diphthami_syn_dom"/>
</dbReference>
<gene>
    <name evidence="2" type="ORF">C1280_04595</name>
</gene>
<dbReference type="Gene3D" id="3.40.50.620">
    <property type="entry name" value="HUPs"/>
    <property type="match status" value="1"/>
</dbReference>
<protein>
    <submittedName>
        <fullName evidence="2">ATP-binding protein</fullName>
    </submittedName>
</protein>
<dbReference type="AlphaFoldDB" id="A0A2Z3GSX1"/>
<evidence type="ECO:0000313" key="2">
    <source>
        <dbReference type="EMBL" id="AWM36368.1"/>
    </source>
</evidence>
<feature type="domain" description="Diphthamide synthase" evidence="1">
    <location>
        <begin position="4"/>
        <end position="206"/>
    </location>
</feature>
<keyword evidence="2" id="KW-0547">Nucleotide-binding</keyword>
<reference evidence="2 3" key="1">
    <citation type="submission" date="2018-01" db="EMBL/GenBank/DDBJ databases">
        <title>G. obscuriglobus.</title>
        <authorList>
            <person name="Franke J."/>
            <person name="Blomberg W."/>
            <person name="Selmecki A."/>
        </authorList>
    </citation>
    <scope>NUCLEOTIDE SEQUENCE [LARGE SCALE GENOMIC DNA]</scope>
    <source>
        <strain evidence="2 3">DSM 5831</strain>
    </source>
</reference>
<proteinExistence type="predicted"/>
<dbReference type="GO" id="GO:0005524">
    <property type="term" value="F:ATP binding"/>
    <property type="evidence" value="ECO:0007669"/>
    <property type="project" value="UniProtKB-KW"/>
</dbReference>
<accession>A0A2Z3GSX1</accession>
<dbReference type="RefSeq" id="WP_010045515.1">
    <property type="nucleotide sequence ID" value="NZ_CP025958.1"/>
</dbReference>
<evidence type="ECO:0000259" key="1">
    <source>
        <dbReference type="Pfam" id="PF01902"/>
    </source>
</evidence>
<sequence length="227" mass="24659">MRPKVLLSWSSGKDSAWALHVLRQRGEVEIVGLVTTLNEAFGRVAMHGVRAELVRAQAEAAGLPLWAVPLPWPCSNDQYESRMRGLVERARAAGVSGLAFGDLFLADVRAYRERQLAGSGIEPLFPLWGSPADTPALAREMIGAGLRATLSCVDPKQLTRQLVGREFDARLLAELTPGADPCGENGEFHTFCYAGPMFDRPIPMRVGDTIERDGFCFADLLPGAAPE</sequence>
<organism evidence="2 3">
    <name type="scientific">Gemmata obscuriglobus</name>
    <dbReference type="NCBI Taxonomy" id="114"/>
    <lineage>
        <taxon>Bacteria</taxon>
        <taxon>Pseudomonadati</taxon>
        <taxon>Planctomycetota</taxon>
        <taxon>Planctomycetia</taxon>
        <taxon>Gemmatales</taxon>
        <taxon>Gemmataceae</taxon>
        <taxon>Gemmata</taxon>
    </lineage>
</organism>
<dbReference type="KEGG" id="gog:C1280_04595"/>
<name>A0A2Z3GSX1_9BACT</name>